<feature type="domain" description="RNA-binding protein vts1-like alpha-helical" evidence="1">
    <location>
        <begin position="1"/>
        <end position="26"/>
    </location>
</feature>
<dbReference type="AlphaFoldDB" id="A0A9J6DCJ3"/>
<feature type="domain" description="SMAUG/ZCCHC2-like PHAT" evidence="2">
    <location>
        <begin position="32"/>
        <end position="131"/>
    </location>
</feature>
<dbReference type="Pfam" id="PF25479">
    <property type="entry name" value="Vts1"/>
    <property type="match status" value="1"/>
</dbReference>
<proteinExistence type="predicted"/>
<evidence type="ECO:0000259" key="1">
    <source>
        <dbReference type="Pfam" id="PF25479"/>
    </source>
</evidence>
<dbReference type="PANTHER" id="PTHR16195">
    <property type="entry name" value="ZINC FINGER CCHC DOMAIN CONTAINING PROTEIN"/>
    <property type="match status" value="1"/>
</dbReference>
<evidence type="ECO:0000313" key="3">
    <source>
        <dbReference type="EMBL" id="KAH8019550.1"/>
    </source>
</evidence>
<comment type="caution">
    <text evidence="3">The sequence shown here is derived from an EMBL/GenBank/DDBJ whole genome shotgun (WGS) entry which is preliminary data.</text>
</comment>
<dbReference type="InterPro" id="IPR058599">
    <property type="entry name" value="PHAT_Smg/ZCCHC2-like"/>
</dbReference>
<dbReference type="InterPro" id="IPR042344">
    <property type="entry name" value="ZCCHC14"/>
</dbReference>
<reference evidence="3" key="1">
    <citation type="journal article" date="2020" name="Cell">
        <title>Large-Scale Comparative Analyses of Tick Genomes Elucidate Their Genetic Diversity and Vector Capacities.</title>
        <authorList>
            <consortium name="Tick Genome and Microbiome Consortium (TIGMIC)"/>
            <person name="Jia N."/>
            <person name="Wang J."/>
            <person name="Shi W."/>
            <person name="Du L."/>
            <person name="Sun Y."/>
            <person name="Zhan W."/>
            <person name="Jiang J.F."/>
            <person name="Wang Q."/>
            <person name="Zhang B."/>
            <person name="Ji P."/>
            <person name="Bell-Sakyi L."/>
            <person name="Cui X.M."/>
            <person name="Yuan T.T."/>
            <person name="Jiang B.G."/>
            <person name="Yang W.F."/>
            <person name="Lam T.T."/>
            <person name="Chang Q.C."/>
            <person name="Ding S.J."/>
            <person name="Wang X.J."/>
            <person name="Zhu J.G."/>
            <person name="Ruan X.D."/>
            <person name="Zhao L."/>
            <person name="Wei J.T."/>
            <person name="Ye R.Z."/>
            <person name="Que T.C."/>
            <person name="Du C.H."/>
            <person name="Zhou Y.H."/>
            <person name="Cheng J.X."/>
            <person name="Dai P.F."/>
            <person name="Guo W.B."/>
            <person name="Han X.H."/>
            <person name="Huang E.J."/>
            <person name="Li L.F."/>
            <person name="Wei W."/>
            <person name="Gao Y.C."/>
            <person name="Liu J.Z."/>
            <person name="Shao H.Z."/>
            <person name="Wang X."/>
            <person name="Wang C.C."/>
            <person name="Yang T.C."/>
            <person name="Huo Q.B."/>
            <person name="Li W."/>
            <person name="Chen H.Y."/>
            <person name="Chen S.E."/>
            <person name="Zhou L.G."/>
            <person name="Ni X.B."/>
            <person name="Tian J.H."/>
            <person name="Sheng Y."/>
            <person name="Liu T."/>
            <person name="Pan Y.S."/>
            <person name="Xia L.Y."/>
            <person name="Li J."/>
            <person name="Zhao F."/>
            <person name="Cao W.C."/>
        </authorList>
    </citation>
    <scope>NUCLEOTIDE SEQUENCE</scope>
    <source>
        <strain evidence="3">Rmic-2018</strain>
    </source>
</reference>
<accession>A0A9J6DCJ3</accession>
<dbReference type="Proteomes" id="UP000821866">
    <property type="component" value="Chromosome 8"/>
</dbReference>
<evidence type="ECO:0000259" key="2">
    <source>
        <dbReference type="Pfam" id="PF26034"/>
    </source>
</evidence>
<dbReference type="VEuPathDB" id="VectorBase:LOC119176459"/>
<dbReference type="InterPro" id="IPR057327">
    <property type="entry name" value="Vts1_dom"/>
</dbReference>
<gene>
    <name evidence="3" type="ORF">HPB51_019977</name>
</gene>
<keyword evidence="4" id="KW-1185">Reference proteome</keyword>
<dbReference type="EMBL" id="JABSTU010000010">
    <property type="protein sequence ID" value="KAH8019550.1"/>
    <property type="molecule type" value="Genomic_DNA"/>
</dbReference>
<sequence>MCGLLNLCLPLELRFLGTFLEDLANKDYTYFREAEQRANNLNELSKYTGVRDIVWRSRVITSLALLRLSNRSCSHALFEALFEEMKSAKHETYDSRTLDEMLLLFTMATHHPSFSFDERSELVKFREKLESLGAAQGMAVAAPMESYVVPYMPYTVPFMPPYPVPADPVAPPPYVHAQSVQKACVEKNEELDGMFELSEYFK</sequence>
<dbReference type="Pfam" id="PF26034">
    <property type="entry name" value="PHAT_SMAUG"/>
    <property type="match status" value="1"/>
</dbReference>
<name>A0A9J6DCJ3_RHIMP</name>
<evidence type="ECO:0000313" key="4">
    <source>
        <dbReference type="Proteomes" id="UP000821866"/>
    </source>
</evidence>
<reference evidence="3" key="2">
    <citation type="submission" date="2021-09" db="EMBL/GenBank/DDBJ databases">
        <authorList>
            <person name="Jia N."/>
            <person name="Wang J."/>
            <person name="Shi W."/>
            <person name="Du L."/>
            <person name="Sun Y."/>
            <person name="Zhan W."/>
            <person name="Jiang J."/>
            <person name="Wang Q."/>
            <person name="Zhang B."/>
            <person name="Ji P."/>
            <person name="Sakyi L.B."/>
            <person name="Cui X."/>
            <person name="Yuan T."/>
            <person name="Jiang B."/>
            <person name="Yang W."/>
            <person name="Lam T.T.-Y."/>
            <person name="Chang Q."/>
            <person name="Ding S."/>
            <person name="Wang X."/>
            <person name="Zhu J."/>
            <person name="Ruan X."/>
            <person name="Zhao L."/>
            <person name="Wei J."/>
            <person name="Que T."/>
            <person name="Du C."/>
            <person name="Cheng J."/>
            <person name="Dai P."/>
            <person name="Han X."/>
            <person name="Huang E."/>
            <person name="Gao Y."/>
            <person name="Liu J."/>
            <person name="Shao H."/>
            <person name="Ye R."/>
            <person name="Li L."/>
            <person name="Wei W."/>
            <person name="Wang X."/>
            <person name="Wang C."/>
            <person name="Huo Q."/>
            <person name="Li W."/>
            <person name="Guo W."/>
            <person name="Chen H."/>
            <person name="Chen S."/>
            <person name="Zhou L."/>
            <person name="Zhou L."/>
            <person name="Ni X."/>
            <person name="Tian J."/>
            <person name="Zhou Y."/>
            <person name="Sheng Y."/>
            <person name="Liu T."/>
            <person name="Pan Y."/>
            <person name="Xia L."/>
            <person name="Li J."/>
            <person name="Zhao F."/>
            <person name="Cao W."/>
        </authorList>
    </citation>
    <scope>NUCLEOTIDE SEQUENCE</scope>
    <source>
        <strain evidence="3">Rmic-2018</strain>
        <tissue evidence="3">Larvae</tissue>
    </source>
</reference>
<organism evidence="3 4">
    <name type="scientific">Rhipicephalus microplus</name>
    <name type="common">Cattle tick</name>
    <name type="synonym">Boophilus microplus</name>
    <dbReference type="NCBI Taxonomy" id="6941"/>
    <lineage>
        <taxon>Eukaryota</taxon>
        <taxon>Metazoa</taxon>
        <taxon>Ecdysozoa</taxon>
        <taxon>Arthropoda</taxon>
        <taxon>Chelicerata</taxon>
        <taxon>Arachnida</taxon>
        <taxon>Acari</taxon>
        <taxon>Parasitiformes</taxon>
        <taxon>Ixodida</taxon>
        <taxon>Ixodoidea</taxon>
        <taxon>Ixodidae</taxon>
        <taxon>Rhipicephalinae</taxon>
        <taxon>Rhipicephalus</taxon>
        <taxon>Boophilus</taxon>
    </lineage>
</organism>
<dbReference type="PANTHER" id="PTHR16195:SF16">
    <property type="entry name" value="ZINC FINGER CCHC DOMAIN-CONTAINING PROTEIN 14"/>
    <property type="match status" value="1"/>
</dbReference>
<protein>
    <submittedName>
        <fullName evidence="3">Uncharacterized protein</fullName>
    </submittedName>
</protein>